<dbReference type="PRINTS" id="PR00723">
    <property type="entry name" value="SUBTILISIN"/>
</dbReference>
<evidence type="ECO:0000259" key="8">
    <source>
        <dbReference type="PROSITE" id="PS51208"/>
    </source>
</evidence>
<dbReference type="Pfam" id="PF00082">
    <property type="entry name" value="Peptidase_S8"/>
    <property type="match status" value="1"/>
</dbReference>
<dbReference type="InterPro" id="IPR050131">
    <property type="entry name" value="Peptidase_S8_subtilisin-like"/>
</dbReference>
<dbReference type="SUPFAM" id="SSF51126">
    <property type="entry name" value="Pectin lyase-like"/>
    <property type="match status" value="1"/>
</dbReference>
<accession>A0ABU3P4G5</accession>
<dbReference type="Gene3D" id="2.40.128.130">
    <property type="entry name" value="Autotransporter beta-domain"/>
    <property type="match status" value="1"/>
</dbReference>
<feature type="domain" description="Autotransporter" evidence="8">
    <location>
        <begin position="792"/>
        <end position="1067"/>
    </location>
</feature>
<dbReference type="InterPro" id="IPR013425">
    <property type="entry name" value="Autotrns_rpt"/>
</dbReference>
<dbReference type="InterPro" id="IPR036852">
    <property type="entry name" value="Peptidase_S8/S53_dom_sf"/>
</dbReference>
<feature type="active site" description="Charge relay system" evidence="6">
    <location>
        <position position="100"/>
    </location>
</feature>
<evidence type="ECO:0000256" key="3">
    <source>
        <dbReference type="ARBA" id="ARBA00022729"/>
    </source>
</evidence>
<dbReference type="Proteomes" id="UP001254848">
    <property type="component" value="Unassembled WGS sequence"/>
</dbReference>
<dbReference type="EMBL" id="JAUOZS010000001">
    <property type="protein sequence ID" value="MDT8903949.1"/>
    <property type="molecule type" value="Genomic_DNA"/>
</dbReference>
<dbReference type="Gene3D" id="3.40.50.200">
    <property type="entry name" value="Peptidase S8/S53 domain"/>
    <property type="match status" value="1"/>
</dbReference>
<dbReference type="NCBIfam" id="TIGR02601">
    <property type="entry name" value="autotrns_rpt"/>
    <property type="match status" value="1"/>
</dbReference>
<dbReference type="Pfam" id="PF03797">
    <property type="entry name" value="Autotransporter"/>
    <property type="match status" value="1"/>
</dbReference>
<evidence type="ECO:0000256" key="7">
    <source>
        <dbReference type="SAM" id="SignalP"/>
    </source>
</evidence>
<keyword evidence="3 7" id="KW-0732">Signal</keyword>
<name>A0ABU3P4G5_9FIRM</name>
<dbReference type="PROSITE" id="PS51208">
    <property type="entry name" value="AUTOTRANSPORTER"/>
    <property type="match status" value="1"/>
</dbReference>
<feature type="active site" description="Charge relay system" evidence="6">
    <location>
        <position position="68"/>
    </location>
</feature>
<dbReference type="InterPro" id="IPR036709">
    <property type="entry name" value="Autotransporte_beta_dom_sf"/>
</dbReference>
<dbReference type="InterPro" id="IPR000209">
    <property type="entry name" value="Peptidase_S8/S53_dom"/>
</dbReference>
<dbReference type="PANTHER" id="PTHR43806">
    <property type="entry name" value="PEPTIDASE S8"/>
    <property type="match status" value="1"/>
</dbReference>
<dbReference type="PROSITE" id="PS51892">
    <property type="entry name" value="SUBTILASE"/>
    <property type="match status" value="1"/>
</dbReference>
<feature type="signal peptide" evidence="7">
    <location>
        <begin position="1"/>
        <end position="27"/>
    </location>
</feature>
<dbReference type="InterPro" id="IPR011050">
    <property type="entry name" value="Pectin_lyase_fold/virulence"/>
</dbReference>
<dbReference type="InterPro" id="IPR015500">
    <property type="entry name" value="Peptidase_S8_subtilisin-rel"/>
</dbReference>
<organism evidence="9 10">
    <name type="scientific">Anaeroselena agilis</name>
    <dbReference type="NCBI Taxonomy" id="3063788"/>
    <lineage>
        <taxon>Bacteria</taxon>
        <taxon>Bacillati</taxon>
        <taxon>Bacillota</taxon>
        <taxon>Negativicutes</taxon>
        <taxon>Acetonemataceae</taxon>
        <taxon>Anaeroselena</taxon>
    </lineage>
</organism>
<dbReference type="RefSeq" id="WP_413782388.1">
    <property type="nucleotide sequence ID" value="NZ_JAUOZS010000001.1"/>
</dbReference>
<keyword evidence="2 6" id="KW-0645">Protease</keyword>
<dbReference type="InterPro" id="IPR023828">
    <property type="entry name" value="Peptidase_S8_Ser-AS"/>
</dbReference>
<keyword evidence="5 6" id="KW-0720">Serine protease</keyword>
<keyword evidence="4 6" id="KW-0378">Hydrolase</keyword>
<sequence length="1067" mass="114798">MTIKWRRLLGVPLGLFLLTFVGSTAYCANPADFETPEYQANQGLRLIYASEAYALGYTGRGITLGIADNFAQLTHVEFANKPNSGTIKLSQNYNWAEYTHGTHVAGIMAADKNNLGMHGVAFEANLLSGDVLSDNQYNNLLGAYNAFIANSSIKIINNSWGSTAYYDVAGKAAFQDPGFQLSLDVLQNATNRDKVLVFAAGNSGHPTPAAESTLAYLRPQTAGNFINVISVNAANYNMATNTAGTAFVSEFSDLTKYVEENSIAAPGSNIYSSVSSPSANNLYKPDSGTSMAAPHVSGVAGLVQQAFPYMSGRQIVDTVLSTANRSFTLPDYTVTIQQDETPAGGNRFKVNLYYFRTSPNPVQTDLTNYYNANSATLLNYGYDTLNSFLLATRSVFYNVPQELVFGQGLLDAGTAVKGPGLLDARRLTASSLSTSYGLTQALYAVDTNGYDSTWSNDIGERRAGLLEAGSPYQDLREIYNYYNTQGGDTYSLTQGRAYIAEYNAKVTANGLKDLPVGLIKSGLGTLTLSGTNTYQGSTIAAGGILQLDGAITGDAWSVGSGTISGAGTIGGNLFNHSNIRAGSGSTPGTLRVNGNLASNRFISVVINSKDSFGKIAVAGTADINNSLLIPYTDAYKPDEKYVGILTAASGITGTFSDMPLTGFLTAVGSHDGTTATLQYRQENNLVNTTAKQSETYQKMIAIYNRLPVGSPERLAMYPLLNLNDRQATQALTEIYGGAQVNQAAFIQSDPTIGNAVSARMDYLKQPAGQQVSFLLPGLAPVGFTVNTVIPLELDAVNSWWMKASKNWGSIQAQHDLPVINNQGSGLVIGTDRKTGDNWRTGFLFGYSQNQVSSTLANTSNRGYHLGLYGGSSKGALDLQTYLDYGRQNNRASRFIRQLGLQADSSYNSKTLSFGIGASYNLHYDKERQWQVSPYADVHITRYIQDGYAETGAGDSYDQIADKLTNTYSTGELGIKVTRKLPRAHYALNVGYKRVLSGSNPEMTVAYTLAPADKIKISGSEQDREYLVVGLNIQGKLAKNVTIDGQITNEVGKRSDNLTASLMLRKVW</sequence>
<evidence type="ECO:0000313" key="9">
    <source>
        <dbReference type="EMBL" id="MDT8903949.1"/>
    </source>
</evidence>
<comment type="similarity">
    <text evidence="1 6">Belongs to the peptidase S8 family.</text>
</comment>
<evidence type="ECO:0000256" key="2">
    <source>
        <dbReference type="ARBA" id="ARBA00022670"/>
    </source>
</evidence>
<protein>
    <submittedName>
        <fullName evidence="9">S8 family serine peptidase</fullName>
    </submittedName>
</protein>
<dbReference type="InterPro" id="IPR005546">
    <property type="entry name" value="Autotransporte_beta"/>
</dbReference>
<dbReference type="PROSITE" id="PS00137">
    <property type="entry name" value="SUBTILASE_HIS"/>
    <property type="match status" value="1"/>
</dbReference>
<feature type="active site" description="Charge relay system" evidence="6">
    <location>
        <position position="290"/>
    </location>
</feature>
<keyword evidence="10" id="KW-1185">Reference proteome</keyword>
<reference evidence="9 10" key="1">
    <citation type="submission" date="2023-07" db="EMBL/GenBank/DDBJ databases">
        <title>The novel representative of Negativicutes class, Anaeroselena agilis gen. nov. sp. nov.</title>
        <authorList>
            <person name="Prokofeva M.I."/>
            <person name="Elcheninov A.G."/>
            <person name="Klyukina A."/>
            <person name="Kublanov I.V."/>
            <person name="Frolov E.N."/>
            <person name="Podosokorskaya O.A."/>
        </authorList>
    </citation>
    <scope>NUCLEOTIDE SEQUENCE [LARGE SCALE GENOMIC DNA]</scope>
    <source>
        <strain evidence="9 10">4137-cl</strain>
    </source>
</reference>
<dbReference type="Pfam" id="PF12951">
    <property type="entry name" value="PATR"/>
    <property type="match status" value="1"/>
</dbReference>
<evidence type="ECO:0000313" key="10">
    <source>
        <dbReference type="Proteomes" id="UP001254848"/>
    </source>
</evidence>
<dbReference type="PROSITE" id="PS00138">
    <property type="entry name" value="SUBTILASE_SER"/>
    <property type="match status" value="1"/>
</dbReference>
<dbReference type="SUPFAM" id="SSF52743">
    <property type="entry name" value="Subtilisin-like"/>
    <property type="match status" value="1"/>
</dbReference>
<evidence type="ECO:0000256" key="5">
    <source>
        <dbReference type="ARBA" id="ARBA00022825"/>
    </source>
</evidence>
<dbReference type="PANTHER" id="PTHR43806:SF11">
    <property type="entry name" value="CEREVISIN-RELATED"/>
    <property type="match status" value="1"/>
</dbReference>
<feature type="chain" id="PRO_5046274894" evidence="7">
    <location>
        <begin position="28"/>
        <end position="1067"/>
    </location>
</feature>
<dbReference type="SUPFAM" id="SSF103515">
    <property type="entry name" value="Autotransporter"/>
    <property type="match status" value="1"/>
</dbReference>
<evidence type="ECO:0000256" key="6">
    <source>
        <dbReference type="PROSITE-ProRule" id="PRU01240"/>
    </source>
</evidence>
<gene>
    <name evidence="9" type="ORF">Q4T40_22175</name>
</gene>
<dbReference type="InterPro" id="IPR022398">
    <property type="entry name" value="Peptidase_S8_His-AS"/>
</dbReference>
<dbReference type="SMART" id="SM00869">
    <property type="entry name" value="Autotransporter"/>
    <property type="match status" value="1"/>
</dbReference>
<evidence type="ECO:0000256" key="4">
    <source>
        <dbReference type="ARBA" id="ARBA00022801"/>
    </source>
</evidence>
<dbReference type="CDD" id="cd04848">
    <property type="entry name" value="Peptidases_S8_Autotransporter_serine_protease_like"/>
    <property type="match status" value="1"/>
</dbReference>
<evidence type="ECO:0000256" key="1">
    <source>
        <dbReference type="ARBA" id="ARBA00011073"/>
    </source>
</evidence>
<dbReference type="InterPro" id="IPR034061">
    <property type="entry name" value="Peptidases_S8_Autotransporter"/>
</dbReference>
<comment type="caution">
    <text evidence="9">The sequence shown here is derived from an EMBL/GenBank/DDBJ whole genome shotgun (WGS) entry which is preliminary data.</text>
</comment>
<proteinExistence type="inferred from homology"/>